<sequence length="579" mass="63927">MDFRQDPQVGYIPSSSEEEGGLSPLLQKEGRQRGDGMQSSNVVGRFPGSIKYLVWNEFCERFSFYGMKTILALYLLEHLRLSENQSTEMVHLFIVMSYATTVIGAVLSDSFWGKYRTILYLSVVYCAGNWVMASSASFPATASSTSTSAFWAASTGLILIAFGTGGIKPCVAAFGGDQIAYSLADGHVKDQIQRQFFSLYYFAINSGSFISTLLTPVLRARFSYTVAFAVPAVLMMCALFVFLLGQQTYIDVPPSGNILTDFFTIILDGIKLKMARKQDYLSRSGREEATNTVQLARAKQPRHWLDAATAKHDKTAVEDVKTVLRLLLFLLPTPLFWSLSDQQSSKWVFQAQRLDGRISWLGGLEIQPDQMQAFNPVFILLLIPLFDRAIYPLLEKGGIPLKPIWRMALGMLLTSLAFVLSALLQLAIDSHSDAHLTFLSSSHAFSQTGMAGMPNTTSSLSILWQVPQYFLITVGEILFSITGLEFAYSQAPQSMKSLIQSAWLFTVSAGNLLTVIIVAAIGNRLSKANEFFFFAGGCLVAMLLMIWLGSGFIYKSLPSPPSEEDPLLTDSTETQVSIT</sequence>
<name>A0ACC2AT97_DIPCM</name>
<keyword evidence="2" id="KW-1185">Reference proteome</keyword>
<reference evidence="2" key="1">
    <citation type="journal article" date="2024" name="Proc. Natl. Acad. Sci. U.S.A.">
        <title>Extraordinary preservation of gene collinearity over three hundred million years revealed in homosporous lycophytes.</title>
        <authorList>
            <person name="Li C."/>
            <person name="Wickell D."/>
            <person name="Kuo L.Y."/>
            <person name="Chen X."/>
            <person name="Nie B."/>
            <person name="Liao X."/>
            <person name="Peng D."/>
            <person name="Ji J."/>
            <person name="Jenkins J."/>
            <person name="Williams M."/>
            <person name="Shu S."/>
            <person name="Plott C."/>
            <person name="Barry K."/>
            <person name="Rajasekar S."/>
            <person name="Grimwood J."/>
            <person name="Han X."/>
            <person name="Sun S."/>
            <person name="Hou Z."/>
            <person name="He W."/>
            <person name="Dai G."/>
            <person name="Sun C."/>
            <person name="Schmutz J."/>
            <person name="Leebens-Mack J.H."/>
            <person name="Li F.W."/>
            <person name="Wang L."/>
        </authorList>
    </citation>
    <scope>NUCLEOTIDE SEQUENCE [LARGE SCALE GENOMIC DNA]</scope>
    <source>
        <strain evidence="2">cv. PW_Plant_1</strain>
    </source>
</reference>
<protein>
    <submittedName>
        <fullName evidence="1">Uncharacterized protein</fullName>
    </submittedName>
</protein>
<dbReference type="EMBL" id="CM055110">
    <property type="protein sequence ID" value="KAJ7520748.1"/>
    <property type="molecule type" value="Genomic_DNA"/>
</dbReference>
<proteinExistence type="predicted"/>
<evidence type="ECO:0000313" key="1">
    <source>
        <dbReference type="EMBL" id="KAJ7520748.1"/>
    </source>
</evidence>
<dbReference type="Proteomes" id="UP001162992">
    <property type="component" value="Chromosome 19"/>
</dbReference>
<accession>A0ACC2AT97</accession>
<organism evidence="1 2">
    <name type="scientific">Diphasiastrum complanatum</name>
    <name type="common">Issler's clubmoss</name>
    <name type="synonym">Lycopodium complanatum</name>
    <dbReference type="NCBI Taxonomy" id="34168"/>
    <lineage>
        <taxon>Eukaryota</taxon>
        <taxon>Viridiplantae</taxon>
        <taxon>Streptophyta</taxon>
        <taxon>Embryophyta</taxon>
        <taxon>Tracheophyta</taxon>
        <taxon>Lycopodiopsida</taxon>
        <taxon>Lycopodiales</taxon>
        <taxon>Lycopodiaceae</taxon>
        <taxon>Lycopodioideae</taxon>
        <taxon>Diphasiastrum</taxon>
    </lineage>
</organism>
<comment type="caution">
    <text evidence="1">The sequence shown here is derived from an EMBL/GenBank/DDBJ whole genome shotgun (WGS) entry which is preliminary data.</text>
</comment>
<gene>
    <name evidence="1" type="ORF">O6H91_19G021100</name>
</gene>
<evidence type="ECO:0000313" key="2">
    <source>
        <dbReference type="Proteomes" id="UP001162992"/>
    </source>
</evidence>